<comment type="caution">
    <text evidence="1">The sequence shown here is derived from an EMBL/GenBank/DDBJ whole genome shotgun (WGS) entry which is preliminary data.</text>
</comment>
<dbReference type="PANTHER" id="PTHR22955">
    <property type="entry name" value="RETROTRANSPOSON"/>
    <property type="match status" value="1"/>
</dbReference>
<reference evidence="1" key="1">
    <citation type="submission" date="2020-08" db="EMBL/GenBank/DDBJ databases">
        <title>Multicomponent nature underlies the extraordinary mechanical properties of spider dragline silk.</title>
        <authorList>
            <person name="Kono N."/>
            <person name="Nakamura H."/>
            <person name="Mori M."/>
            <person name="Yoshida Y."/>
            <person name="Ohtoshi R."/>
            <person name="Malay A.D."/>
            <person name="Moran D.A.P."/>
            <person name="Tomita M."/>
            <person name="Numata K."/>
            <person name="Arakawa K."/>
        </authorList>
    </citation>
    <scope>NUCLEOTIDE SEQUENCE</scope>
</reference>
<sequence>MAQMETDPPDITNSCEERNRLSLEIEALDIVINRSTELVNFPDTDDNHEMKAILRASIDDTQRKKDTMVVLSWLSSPPRNLKPFVTNRTSEILDIIPCKQWRYVPSKENPADFGSRGMSPKDLPDCSLWWRDLNGYLVKKPGPSNQL</sequence>
<evidence type="ECO:0000313" key="2">
    <source>
        <dbReference type="Proteomes" id="UP000887159"/>
    </source>
</evidence>
<dbReference type="PANTHER" id="PTHR22955:SF77">
    <property type="entry name" value="ASPARTIC PUTATIVE DOMAIN-CONTAINING PROTEIN-RELATED"/>
    <property type="match status" value="1"/>
</dbReference>
<keyword evidence="2" id="KW-1185">Reference proteome</keyword>
<evidence type="ECO:0000313" key="1">
    <source>
        <dbReference type="EMBL" id="GFY06428.1"/>
    </source>
</evidence>
<gene>
    <name evidence="1" type="primary">AVEN_111308_1</name>
    <name evidence="1" type="ORF">TNCV_3652151</name>
</gene>
<dbReference type="EMBL" id="BMAU01021259">
    <property type="protein sequence ID" value="GFY06428.1"/>
    <property type="molecule type" value="Genomic_DNA"/>
</dbReference>
<protein>
    <submittedName>
        <fullName evidence="1">Uncharacterized protein</fullName>
    </submittedName>
</protein>
<accession>A0A8X6VFY7</accession>
<name>A0A8X6VFY7_TRICX</name>
<organism evidence="1 2">
    <name type="scientific">Trichonephila clavipes</name>
    <name type="common">Golden silk orbweaver</name>
    <name type="synonym">Nephila clavipes</name>
    <dbReference type="NCBI Taxonomy" id="2585209"/>
    <lineage>
        <taxon>Eukaryota</taxon>
        <taxon>Metazoa</taxon>
        <taxon>Ecdysozoa</taxon>
        <taxon>Arthropoda</taxon>
        <taxon>Chelicerata</taxon>
        <taxon>Arachnida</taxon>
        <taxon>Araneae</taxon>
        <taxon>Araneomorphae</taxon>
        <taxon>Entelegynae</taxon>
        <taxon>Araneoidea</taxon>
        <taxon>Nephilidae</taxon>
        <taxon>Trichonephila</taxon>
    </lineage>
</organism>
<dbReference type="Proteomes" id="UP000887159">
    <property type="component" value="Unassembled WGS sequence"/>
</dbReference>
<proteinExistence type="predicted"/>
<dbReference type="AlphaFoldDB" id="A0A8X6VFY7"/>